<keyword evidence="6" id="KW-0187">Copper transport</keyword>
<evidence type="ECO:0000256" key="7">
    <source>
        <dbReference type="SAM" id="MobiDB-lite"/>
    </source>
</evidence>
<evidence type="ECO:0000256" key="6">
    <source>
        <dbReference type="RuleBase" id="RU367022"/>
    </source>
</evidence>
<dbReference type="Proteomes" id="UP001152646">
    <property type="component" value="Unassembled WGS sequence"/>
</dbReference>
<dbReference type="AlphaFoldDB" id="A0A9W4IX30"/>
<dbReference type="GO" id="GO:0005375">
    <property type="term" value="F:copper ion transmembrane transporter activity"/>
    <property type="evidence" value="ECO:0007669"/>
    <property type="project" value="UniProtKB-UniRule"/>
</dbReference>
<keyword evidence="4 6" id="KW-1133">Transmembrane helix</keyword>
<reference evidence="8" key="1">
    <citation type="submission" date="2021-07" db="EMBL/GenBank/DDBJ databases">
        <authorList>
            <person name="Branca A.L. A."/>
        </authorList>
    </citation>
    <scope>NUCLEOTIDE SEQUENCE</scope>
</reference>
<dbReference type="Pfam" id="PF04145">
    <property type="entry name" value="Ctr"/>
    <property type="match status" value="1"/>
</dbReference>
<comment type="similarity">
    <text evidence="2 6">Belongs to the copper transporter (Ctr) (TC 1.A.56) family. SLC31A subfamily.</text>
</comment>
<sequence>MCSNPLFCSLLLSLGALICSLGLAPYCLTVCLLSLLSLFLFFFFFDASNPPSPILISFNMDGMNMTATATSAMTMTTSMGSGMSMGMGNHTEGMHECKMSMYWNWYTIGSCFLAKSWHVTSRGMFAGSCIGVICLVISLEFLRRAGREYDGYVVRQARLRQSSRGALLDDTYDDNAPNTEDNIGIPGSSKQATSAATGDSVTRASVMYRPSLVQHTVRSLIHMVQFAVAYIVMLLAMYYNGYIIICIFIGAFLGAFFFTWEPINLSEE</sequence>
<dbReference type="EMBL" id="CAJVPA010000177">
    <property type="protein sequence ID" value="CAG8367391.1"/>
    <property type="molecule type" value="Genomic_DNA"/>
</dbReference>
<name>A0A9W4IX30_9EURO</name>
<comment type="caution">
    <text evidence="8">The sequence shown here is derived from an EMBL/GenBank/DDBJ whole genome shotgun (WGS) entry which is preliminary data.</text>
</comment>
<evidence type="ECO:0000313" key="8">
    <source>
        <dbReference type="EMBL" id="CAG8367391.1"/>
    </source>
</evidence>
<feature type="transmembrane region" description="Helical" evidence="6">
    <location>
        <begin position="124"/>
        <end position="142"/>
    </location>
</feature>
<accession>A0A9W4IX30</accession>
<keyword evidence="6" id="KW-0406">Ion transport</keyword>
<keyword evidence="3 6" id="KW-0812">Transmembrane</keyword>
<evidence type="ECO:0000256" key="4">
    <source>
        <dbReference type="ARBA" id="ARBA00022989"/>
    </source>
</evidence>
<evidence type="ECO:0000256" key="3">
    <source>
        <dbReference type="ARBA" id="ARBA00022692"/>
    </source>
</evidence>
<gene>
    <name evidence="8" type="ORF">PSALAMII_LOCUS4541</name>
</gene>
<keyword evidence="6" id="KW-0186">Copper</keyword>
<evidence type="ECO:0000256" key="5">
    <source>
        <dbReference type="ARBA" id="ARBA00023136"/>
    </source>
</evidence>
<dbReference type="OrthoDB" id="161814at2759"/>
<feature type="region of interest" description="Disordered" evidence="7">
    <location>
        <begin position="171"/>
        <end position="196"/>
    </location>
</feature>
<protein>
    <recommendedName>
        <fullName evidence="6">Copper transport protein</fullName>
    </recommendedName>
</protein>
<feature type="transmembrane region" description="Helical" evidence="6">
    <location>
        <begin position="12"/>
        <end position="45"/>
    </location>
</feature>
<dbReference type="InterPro" id="IPR007274">
    <property type="entry name" value="Cop_transporter"/>
</dbReference>
<dbReference type="PANTHER" id="PTHR12483">
    <property type="entry name" value="SOLUTE CARRIER FAMILY 31 COPPER TRANSPORTERS"/>
    <property type="match status" value="1"/>
</dbReference>
<evidence type="ECO:0000256" key="1">
    <source>
        <dbReference type="ARBA" id="ARBA00004141"/>
    </source>
</evidence>
<keyword evidence="6" id="KW-0813">Transport</keyword>
<dbReference type="GO" id="GO:0016020">
    <property type="term" value="C:membrane"/>
    <property type="evidence" value="ECO:0007669"/>
    <property type="project" value="UniProtKB-SubCell"/>
</dbReference>
<keyword evidence="5 6" id="KW-0472">Membrane</keyword>
<feature type="transmembrane region" description="Helical" evidence="6">
    <location>
        <begin position="242"/>
        <end position="260"/>
    </location>
</feature>
<evidence type="ECO:0000256" key="2">
    <source>
        <dbReference type="ARBA" id="ARBA00006921"/>
    </source>
</evidence>
<organism evidence="8 9">
    <name type="scientific">Penicillium salamii</name>
    <dbReference type="NCBI Taxonomy" id="1612424"/>
    <lineage>
        <taxon>Eukaryota</taxon>
        <taxon>Fungi</taxon>
        <taxon>Dikarya</taxon>
        <taxon>Ascomycota</taxon>
        <taxon>Pezizomycotina</taxon>
        <taxon>Eurotiomycetes</taxon>
        <taxon>Eurotiomycetidae</taxon>
        <taxon>Eurotiales</taxon>
        <taxon>Aspergillaceae</taxon>
        <taxon>Penicillium</taxon>
    </lineage>
</organism>
<proteinExistence type="inferred from homology"/>
<dbReference type="PANTHER" id="PTHR12483:SF73">
    <property type="entry name" value="COPPER TRANSPORT PROTEIN CTR3"/>
    <property type="match status" value="1"/>
</dbReference>
<evidence type="ECO:0000313" key="9">
    <source>
        <dbReference type="Proteomes" id="UP001152646"/>
    </source>
</evidence>
<comment type="subcellular location">
    <subcellularLocation>
        <location evidence="1 6">Membrane</location>
        <topology evidence="1 6">Multi-pass membrane protein</topology>
    </subcellularLocation>
</comment>